<evidence type="ECO:0000259" key="1">
    <source>
        <dbReference type="Pfam" id="PF01869"/>
    </source>
</evidence>
<proteinExistence type="predicted"/>
<dbReference type="InterPro" id="IPR002731">
    <property type="entry name" value="ATPase_BadF"/>
</dbReference>
<dbReference type="PANTHER" id="PTHR43190:SF3">
    <property type="entry name" value="N-ACETYL-D-GLUCOSAMINE KINASE"/>
    <property type="match status" value="1"/>
</dbReference>
<dbReference type="SUPFAM" id="SSF53067">
    <property type="entry name" value="Actin-like ATPase domain"/>
    <property type="match status" value="2"/>
</dbReference>
<dbReference type="Gene3D" id="3.30.420.40">
    <property type="match status" value="2"/>
</dbReference>
<dbReference type="RefSeq" id="WP_087617433.1">
    <property type="nucleotide sequence ID" value="NZ_JAFBEY010000004.1"/>
</dbReference>
<dbReference type="GO" id="GO:0016301">
    <property type="term" value="F:kinase activity"/>
    <property type="evidence" value="ECO:0007669"/>
    <property type="project" value="UniProtKB-KW"/>
</dbReference>
<dbReference type="PANTHER" id="PTHR43190">
    <property type="entry name" value="N-ACETYL-D-GLUCOSAMINE KINASE"/>
    <property type="match status" value="1"/>
</dbReference>
<keyword evidence="3" id="KW-1185">Reference proteome</keyword>
<dbReference type="InterPro" id="IPR043129">
    <property type="entry name" value="ATPase_NBD"/>
</dbReference>
<gene>
    <name evidence="2" type="ORF">CBM15_10330</name>
</gene>
<keyword evidence="2" id="KW-0808">Transferase</keyword>
<dbReference type="CDD" id="cd24007">
    <property type="entry name" value="ASKHA_NBD_eukNAGK-like"/>
    <property type="match status" value="1"/>
</dbReference>
<dbReference type="InterPro" id="IPR052519">
    <property type="entry name" value="Euk-type_GlcNAc_Kinase"/>
</dbReference>
<protein>
    <submittedName>
        <fullName evidence="2">N-acetylglucosamine kinase</fullName>
    </submittedName>
</protein>
<feature type="domain" description="ATPase BadF/BadG/BcrA/BcrD type" evidence="1">
    <location>
        <begin position="7"/>
        <end position="297"/>
    </location>
</feature>
<accession>A0ABX3ZH44</accession>
<dbReference type="Proteomes" id="UP000196594">
    <property type="component" value="Unassembled WGS sequence"/>
</dbReference>
<dbReference type="EMBL" id="NHNT01000006">
    <property type="protein sequence ID" value="OUZ38874.1"/>
    <property type="molecule type" value="Genomic_DNA"/>
</dbReference>
<keyword evidence="2" id="KW-0418">Kinase</keyword>
<comment type="caution">
    <text evidence="2">The sequence shown here is derived from an EMBL/GenBank/DDBJ whole genome shotgun (WGS) entry which is preliminary data.</text>
</comment>
<evidence type="ECO:0000313" key="3">
    <source>
        <dbReference type="Proteomes" id="UP000196594"/>
    </source>
</evidence>
<sequence length="325" mass="35290">MAGKLWIGIDGGGTKTTAVIGDENGHLLAVAKGSSGNLTAISIEQLYTLINNLIDQLFIQTGVTLSDVETVFAAMAGADRQAEQQKIYDAFKQSPVLEKLRVQSDIHAALAAGTWGREGTLLIAGTGAIIFGYEQQKTFRVGGWGYLLGDEGSGYHLGKLAIRSVLKAHDNKMPLKLFQEKILSHFNVLSPDQLITKVYGSTNSVAAISSVGRIVLDAFEEDLIAKSIVSTVQEALLELIESAYSRIDRTKPVVLHGGLFSNKPFYERFTVRFSSRFPDLIALKPPISGTVGAYLLALHESEIEVSDPVKQTIQQTWLLLEGEIT</sequence>
<evidence type="ECO:0000313" key="2">
    <source>
        <dbReference type="EMBL" id="OUZ38874.1"/>
    </source>
</evidence>
<reference evidence="2 3" key="1">
    <citation type="journal article" date="2017" name="Int. J. Syst. Evol. Microbiol.">
        <title>Solibacillus kalamii sp. nov., isolated from a high-efficiency particulate arrestance filter system used in the International Space Station.</title>
        <authorList>
            <person name="Checinska Sielaff A."/>
            <person name="Kumar R.M."/>
            <person name="Pal D."/>
            <person name="Mayilraj S."/>
            <person name="Venkateswaran K."/>
        </authorList>
    </citation>
    <scope>NUCLEOTIDE SEQUENCE [LARGE SCALE GENOMIC DNA]</scope>
    <source>
        <strain evidence="2 3">ISSFR-015</strain>
    </source>
</reference>
<name>A0ABX3ZH44_9BACL</name>
<organism evidence="2 3">
    <name type="scientific">Solibacillus kalamii</name>
    <dbReference type="NCBI Taxonomy" id="1748298"/>
    <lineage>
        <taxon>Bacteria</taxon>
        <taxon>Bacillati</taxon>
        <taxon>Bacillota</taxon>
        <taxon>Bacilli</taxon>
        <taxon>Bacillales</taxon>
        <taxon>Caryophanaceae</taxon>
        <taxon>Solibacillus</taxon>
    </lineage>
</organism>
<dbReference type="Pfam" id="PF01869">
    <property type="entry name" value="BcrAD_BadFG"/>
    <property type="match status" value="1"/>
</dbReference>